<organism evidence="1 2">
    <name type="scientific">Vibrio ishigakensis</name>
    <dbReference type="NCBI Taxonomy" id="1481914"/>
    <lineage>
        <taxon>Bacteria</taxon>
        <taxon>Pseudomonadati</taxon>
        <taxon>Pseudomonadota</taxon>
        <taxon>Gammaproteobacteria</taxon>
        <taxon>Vibrionales</taxon>
        <taxon>Vibrionaceae</taxon>
        <taxon>Vibrio</taxon>
    </lineage>
</organism>
<comment type="caution">
    <text evidence="1">The sequence shown here is derived from an EMBL/GenBank/DDBJ whole genome shotgun (WGS) entry which is preliminary data.</text>
</comment>
<dbReference type="InterPro" id="IPR008257">
    <property type="entry name" value="Pept_M19"/>
</dbReference>
<keyword evidence="1" id="KW-0224">Dipeptidase</keyword>
<dbReference type="SUPFAM" id="SSF51556">
    <property type="entry name" value="Metallo-dependent hydrolases"/>
    <property type="match status" value="1"/>
</dbReference>
<dbReference type="EC" id="3.4.13.19" evidence="1"/>
<dbReference type="InterPro" id="IPR032466">
    <property type="entry name" value="Metal_Hydrolase"/>
</dbReference>
<reference evidence="1 2" key="1">
    <citation type="submission" date="2015-01" db="EMBL/GenBank/DDBJ databases">
        <title>Vibrio sp. C1 JCM 19231 whole genome shotgun sequence.</title>
        <authorList>
            <person name="Sawabe T."/>
            <person name="Meirelles P."/>
            <person name="Feng G."/>
            <person name="Sayaka M."/>
            <person name="Hattori M."/>
            <person name="Ohkuma M."/>
        </authorList>
    </citation>
    <scope>NUCLEOTIDE SEQUENCE [LARGE SCALE GENOMIC DNA]</scope>
    <source>
        <strain evidence="2">JCM 19231</strain>
    </source>
</reference>
<keyword evidence="2" id="KW-1185">Reference proteome</keyword>
<proteinExistence type="predicted"/>
<evidence type="ECO:0000313" key="1">
    <source>
        <dbReference type="EMBL" id="GAM57661.1"/>
    </source>
</evidence>
<keyword evidence="1" id="KW-0645">Protease</keyword>
<dbReference type="PROSITE" id="PS51365">
    <property type="entry name" value="RENAL_DIPEPTIDASE_2"/>
    <property type="match status" value="1"/>
</dbReference>
<protein>
    <submittedName>
        <fullName evidence="1">Microsomal dipeptidase</fullName>
        <ecNumber evidence="1">3.4.13.19</ecNumber>
    </submittedName>
</protein>
<dbReference type="GO" id="GO:0006508">
    <property type="term" value="P:proteolysis"/>
    <property type="evidence" value="ECO:0007669"/>
    <property type="project" value="InterPro"/>
</dbReference>
<dbReference type="Gene3D" id="3.20.20.140">
    <property type="entry name" value="Metal-dependent hydrolases"/>
    <property type="match status" value="1"/>
</dbReference>
<dbReference type="PANTHER" id="PTHR10443">
    <property type="entry name" value="MICROSOMAL DIPEPTIDASE"/>
    <property type="match status" value="1"/>
</dbReference>
<name>A0A0B8NUR7_9VIBR</name>
<dbReference type="Proteomes" id="UP000031671">
    <property type="component" value="Unassembled WGS sequence"/>
</dbReference>
<dbReference type="AlphaFoldDB" id="A0A0B8NUR7"/>
<dbReference type="Pfam" id="PF01244">
    <property type="entry name" value="Peptidase_M19"/>
    <property type="match status" value="1"/>
</dbReference>
<reference evidence="1 2" key="2">
    <citation type="submission" date="2015-01" db="EMBL/GenBank/DDBJ databases">
        <authorList>
            <consortium name="NBRP consortium"/>
            <person name="Sawabe T."/>
            <person name="Meirelles P."/>
            <person name="Feng G."/>
            <person name="Sayaka M."/>
            <person name="Hattori M."/>
            <person name="Ohkuma M."/>
        </authorList>
    </citation>
    <scope>NUCLEOTIDE SEQUENCE [LARGE SCALE GENOMIC DNA]</scope>
    <source>
        <strain evidence="2">JCM 19231</strain>
    </source>
</reference>
<dbReference type="PANTHER" id="PTHR10443:SF12">
    <property type="entry name" value="DIPEPTIDASE"/>
    <property type="match status" value="1"/>
</dbReference>
<gene>
    <name evidence="1" type="ORF">JCM19231_4913</name>
</gene>
<accession>A0A0B8NUR7</accession>
<dbReference type="EMBL" id="BBRZ01000060">
    <property type="protein sequence ID" value="GAM57661.1"/>
    <property type="molecule type" value="Genomic_DNA"/>
</dbReference>
<keyword evidence="1" id="KW-0378">Hydrolase</keyword>
<dbReference type="GO" id="GO:0070573">
    <property type="term" value="F:metallodipeptidase activity"/>
    <property type="evidence" value="ECO:0007669"/>
    <property type="project" value="InterPro"/>
</dbReference>
<sequence>MSDVDVKAKLWNPRGKSQDEINERAEYVAQFFDAGRTPEDRTGDEQIKQRYQDAIVINSLMPSGVGIQGVTEEKFAEAVEKNRDNGITLISTSVWAFEGVNDVSFEETIQKTNKVSEEMDLVRVVRAEDIRRAKAEDKMAIMYNSQGADFVEQDLEKVGWAKENGIMVMNFTYNNDNALAGGGQSGTNAGVSELGKAFIQKMNREGVIIDCSHSSNQACIDAANLSTKPVLATHSNAKALRNHGRSIDDEAIRAIASTEGAVCSVGVGLFLNEEGTATMEDIAEHVDYVGDLVGRDHTCFASDYSHTYQDFLKAFIGVVDKYPPEKGFGAPTQNASGGDIWGVARVLEDKYEWSESDIRGFLGENLMRVYEANWQ</sequence>
<evidence type="ECO:0000313" key="2">
    <source>
        <dbReference type="Proteomes" id="UP000031671"/>
    </source>
</evidence>